<organism evidence="6 7">
    <name type="scientific">Fusarium oxysporum f. sp. raphani</name>
    <dbReference type="NCBI Taxonomy" id="96318"/>
    <lineage>
        <taxon>Eukaryota</taxon>
        <taxon>Fungi</taxon>
        <taxon>Dikarya</taxon>
        <taxon>Ascomycota</taxon>
        <taxon>Pezizomycotina</taxon>
        <taxon>Sordariomycetes</taxon>
        <taxon>Hypocreomycetidae</taxon>
        <taxon>Hypocreales</taxon>
        <taxon>Nectriaceae</taxon>
        <taxon>Fusarium</taxon>
        <taxon>Fusarium oxysporum species complex</taxon>
    </lineage>
</organism>
<name>A0A8J5P148_FUSOX</name>
<proteinExistence type="inferred from homology"/>
<evidence type="ECO:0000256" key="5">
    <source>
        <dbReference type="PIRSR" id="PIRSR604294-1"/>
    </source>
</evidence>
<keyword evidence="3" id="KW-0560">Oxidoreductase</keyword>
<dbReference type="PANTHER" id="PTHR10543">
    <property type="entry name" value="BETA-CAROTENE DIOXYGENASE"/>
    <property type="match status" value="1"/>
</dbReference>
<sequence length="451" mass="51021">MPEPQFPAFIPNDPWFNGDGNVSAFRIKDGYIDLKQRYVRTEKFVREAKARRALIGKYRNKYTDAVAFMVRSTANTNVVYWRGKLLALKEDSPPYALDPDTLETLGLYDFNGQLPSLTFTAHPKFDPETREMICFGYEAKGGGTLDVCYYSFNAEEKLTELAWMLAPACGMIHDFGVTKNYVLFPMIPQVCDLERMKAGGEHWEWNSKMPMYIGVLPRRGAKGSDVKWLEAPHGFAGHVANAYEDEAGHIVLEMAYSKDNIFFWWPDKDGKSPQPGQAQCELVRWMIDYGSSEICLSEPKVLAPKDMEFPRIDDRFAFERHRHSFFCYMDSQASTDMAFIGPVLGGGHPLYNGLAHYDAKTKEVIHFFAGPRKLTQEPVFVPRSATAEEGDGYVIGLLNNYDEMCSELVVLDSRNFSEPVALVKLPIRLRQGLHGNWVDAADVDGHPSKSS</sequence>
<dbReference type="EMBL" id="JAELUR010000026">
    <property type="protein sequence ID" value="KAG7410280.1"/>
    <property type="molecule type" value="Genomic_DNA"/>
</dbReference>
<feature type="binding site" evidence="5">
    <location>
        <position position="238"/>
    </location>
    <ligand>
        <name>Fe cation</name>
        <dbReference type="ChEBI" id="CHEBI:24875"/>
        <note>catalytic</note>
    </ligand>
</feature>
<keyword evidence="2 5" id="KW-0479">Metal-binding</keyword>
<gene>
    <name evidence="6" type="primary">LSDX1-0</name>
    <name evidence="6" type="ORF">Forpi1262_v017681</name>
</gene>
<feature type="binding site" evidence="5">
    <location>
        <position position="122"/>
    </location>
    <ligand>
        <name>Fe cation</name>
        <dbReference type="ChEBI" id="CHEBI:24875"/>
        <note>catalytic</note>
    </ligand>
</feature>
<dbReference type="GO" id="GO:0046872">
    <property type="term" value="F:metal ion binding"/>
    <property type="evidence" value="ECO:0007669"/>
    <property type="project" value="UniProtKB-KW"/>
</dbReference>
<protein>
    <submittedName>
        <fullName evidence="6">Lignostilbene-alpha,beta-dioxygenase isozyme I</fullName>
    </submittedName>
</protein>
<comment type="cofactor">
    <cofactor evidence="5">
        <name>Fe(2+)</name>
        <dbReference type="ChEBI" id="CHEBI:29033"/>
    </cofactor>
    <text evidence="5">Binds 1 Fe(2+) ion per subunit.</text>
</comment>
<dbReference type="AlphaFoldDB" id="A0A8J5P148"/>
<dbReference type="Pfam" id="PF03055">
    <property type="entry name" value="RPE65"/>
    <property type="match status" value="1"/>
</dbReference>
<comment type="caution">
    <text evidence="6">The sequence shown here is derived from an EMBL/GenBank/DDBJ whole genome shotgun (WGS) entry which is preliminary data.</text>
</comment>
<feature type="binding site" evidence="5">
    <location>
        <position position="434"/>
    </location>
    <ligand>
        <name>Fe cation</name>
        <dbReference type="ChEBI" id="CHEBI:24875"/>
        <note>catalytic</note>
    </ligand>
</feature>
<reference evidence="6" key="1">
    <citation type="submission" date="2021-04" db="EMBL/GenBank/DDBJ databases">
        <title>First draft genome resource for Brassicaceae pathogens Fusarium oxysporum f. sp. raphani and Fusarium oxysporum f. sp. rapae.</title>
        <authorList>
            <person name="Asai S."/>
        </authorList>
    </citation>
    <scope>NUCLEOTIDE SEQUENCE</scope>
    <source>
        <strain evidence="6">Tf1262</strain>
    </source>
</reference>
<evidence type="ECO:0000313" key="6">
    <source>
        <dbReference type="EMBL" id="KAG7410280.1"/>
    </source>
</evidence>
<evidence type="ECO:0000256" key="2">
    <source>
        <dbReference type="ARBA" id="ARBA00022723"/>
    </source>
</evidence>
<dbReference type="PANTHER" id="PTHR10543:SF89">
    <property type="entry name" value="CAROTENOID 9,10(9',10')-CLEAVAGE DIOXYGENASE 1"/>
    <property type="match status" value="1"/>
</dbReference>
<evidence type="ECO:0000256" key="3">
    <source>
        <dbReference type="ARBA" id="ARBA00023002"/>
    </source>
</evidence>
<evidence type="ECO:0000256" key="1">
    <source>
        <dbReference type="ARBA" id="ARBA00006787"/>
    </source>
</evidence>
<dbReference type="Proteomes" id="UP000693942">
    <property type="component" value="Unassembled WGS sequence"/>
</dbReference>
<comment type="similarity">
    <text evidence="1">Belongs to the carotenoid oxygenase family.</text>
</comment>
<keyword evidence="4 5" id="KW-0408">Iron</keyword>
<dbReference type="InterPro" id="IPR004294">
    <property type="entry name" value="Carotenoid_Oase"/>
</dbReference>
<accession>A0A8J5P148</accession>
<dbReference type="GO" id="GO:0010436">
    <property type="term" value="F:carotenoid dioxygenase activity"/>
    <property type="evidence" value="ECO:0007669"/>
    <property type="project" value="TreeGrafter"/>
</dbReference>
<evidence type="ECO:0000313" key="7">
    <source>
        <dbReference type="Proteomes" id="UP000693942"/>
    </source>
</evidence>
<dbReference type="GO" id="GO:0016121">
    <property type="term" value="P:carotene catabolic process"/>
    <property type="evidence" value="ECO:0007669"/>
    <property type="project" value="TreeGrafter"/>
</dbReference>
<feature type="binding site" evidence="5">
    <location>
        <position position="173"/>
    </location>
    <ligand>
        <name>Fe cation</name>
        <dbReference type="ChEBI" id="CHEBI:24875"/>
        <note>catalytic</note>
    </ligand>
</feature>
<evidence type="ECO:0000256" key="4">
    <source>
        <dbReference type="ARBA" id="ARBA00023004"/>
    </source>
</evidence>